<dbReference type="EMBL" id="CABVQD010000043">
    <property type="protein sequence ID" value="VWC41985.1"/>
    <property type="molecule type" value="Genomic_DNA"/>
</dbReference>
<accession>A0A6J5F1B1</accession>
<name>A0A6J5F1B1_9BURK</name>
<dbReference type="InterPro" id="IPR011990">
    <property type="entry name" value="TPR-like_helical_dom_sf"/>
</dbReference>
<reference evidence="1 2" key="1">
    <citation type="submission" date="2019-09" db="EMBL/GenBank/DDBJ databases">
        <authorList>
            <person name="Depoorter E."/>
        </authorList>
    </citation>
    <scope>NUCLEOTIDE SEQUENCE [LARGE SCALE GENOMIC DNA]</scope>
    <source>
        <strain evidence="1">LMG 30113</strain>
    </source>
</reference>
<protein>
    <submittedName>
        <fullName evidence="1">Virulence protein, SciE type</fullName>
    </submittedName>
</protein>
<dbReference type="InterPro" id="IPR009211">
    <property type="entry name" value="TagJ"/>
</dbReference>
<dbReference type="SUPFAM" id="SSF144059">
    <property type="entry name" value="ImpE-like"/>
    <property type="match status" value="1"/>
</dbReference>
<gene>
    <name evidence="1" type="ORF">BPA30113_06992</name>
</gene>
<evidence type="ECO:0000313" key="2">
    <source>
        <dbReference type="Proteomes" id="UP000494330"/>
    </source>
</evidence>
<organism evidence="1 2">
    <name type="scientific">Burkholderia paludis</name>
    <dbReference type="NCBI Taxonomy" id="1506587"/>
    <lineage>
        <taxon>Bacteria</taxon>
        <taxon>Pseudomonadati</taxon>
        <taxon>Pseudomonadota</taxon>
        <taxon>Betaproteobacteria</taxon>
        <taxon>Burkholderiales</taxon>
        <taxon>Burkholderiaceae</taxon>
        <taxon>Burkholderia</taxon>
        <taxon>Burkholderia cepacia complex</taxon>
    </lineage>
</organism>
<proteinExistence type="predicted"/>
<dbReference type="PIRSF" id="PIRSF029288">
    <property type="entry name" value="SciE_ImpE"/>
    <property type="match status" value="1"/>
</dbReference>
<evidence type="ECO:0000313" key="1">
    <source>
        <dbReference type="EMBL" id="VWC41985.1"/>
    </source>
</evidence>
<keyword evidence="2" id="KW-1185">Reference proteome</keyword>
<sequence>MTRLTAPDTALTLRLSEASLAEQIERVSARLRAQPTTAAHRWALFQLMCVTGEWTRAIQQLQTWARLEPDQAATAQVYRDLIRAERWRRQVVEGHERPGFVLEPPAWVDGLLDALRLAANGQTEQADDARDTVFDVAPSRPIRIPEGKATWIVDSDSRFGPICEVITAGHYRWVPFADLAAWRVSPPTKPIDLVWAPCTLTLVDGAIVHGFMPARYPNSEAGDDAMRLGHTTVWRENGRTGITALGQKTWATDQGDFGLFELANAEFGARVAGAVSLGEQVDD</sequence>
<dbReference type="RefSeq" id="WP_034199894.1">
    <property type="nucleotide sequence ID" value="NZ_CABVQD010000043.1"/>
</dbReference>
<dbReference type="AlphaFoldDB" id="A0A6J5F1B1"/>
<dbReference type="Gene3D" id="1.25.40.10">
    <property type="entry name" value="Tetratricopeptide repeat domain"/>
    <property type="match status" value="1"/>
</dbReference>
<dbReference type="Proteomes" id="UP000494330">
    <property type="component" value="Unassembled WGS sequence"/>
</dbReference>
<dbReference type="Pfam" id="PF07024">
    <property type="entry name" value="ImpE"/>
    <property type="match status" value="1"/>
</dbReference>